<feature type="region of interest" description="Disordered" evidence="1">
    <location>
        <begin position="156"/>
        <end position="205"/>
    </location>
</feature>
<feature type="compositionally biased region" description="Low complexity" evidence="1">
    <location>
        <begin position="183"/>
        <end position="205"/>
    </location>
</feature>
<sequence>MMPLERRNEPQMLRSFWRKYPSYNLNPLLHKRYNELLEARAFNKWLDERRTRQEGEEYTDAVGRLTEAVNRRVPQLRYAPAERSGVRRVARDVAAGRNTTVLGYIEEGEPLALGLPNRNASVYMSSHFRLDDFPASSEPLSDEPLPHTHVNPAEAFEDARDEGYRGEPFPRRDFLPPRGGPRAGPEAGRPGAAAGAEPLGPPAGRADYKLATSNVNYVQSRRDVQYFPSSLSTFTPTTSRVARIPLTSGMDFIDPESVKIAFRVAAIPPPPDLVSSAIATALVGYATTGDLLNYAPIINEINIALTDYWTQTETSTEIANQIAAAGHLTQAQGDARYFPTNAAPDGGGAYALMLDIFTPRMLRNLLPRAPLSITPLFTNGRTLELEVDCYSKSESDSRYFPVNAAPDGGGGFALMVDTQTPRLIRSIIPRAPLNVTVAGGNGGTLDIQCDAYSKSEADNRYFSVNAAPDGGGAYSLMLDIFTPRMMRAILPRAPLSAIDTRVTALEGGSGVPANISCTSLTASSFVNTLNFTATGNTTGVDALFTVDVQTPLLRAVAADGYLHLGGGTVGTQILDSAAAVVAELTSTNIALEQDVAVAQTKTLTCASIATTSGVANLAVQGGTQGIVCTSKGLNVTEAFPLSAIPTDGTVAVRVENTAPTGFAALEMSSNGGAGFATLDVAAVGGSTLYAPNQTITLMTVPGSPSFVVNADGTMHHHYSLTGTSDVRLKANVLQTPQAELQAVFDAVEVKCFDRVDVGTHEMGFVADDVEAACTPELAGCLVGSFHSWHLDDQAKTLCYQRMICVLWGAVKGLQARVEALEAA</sequence>
<dbReference type="AlphaFoldDB" id="A0A812REB0"/>
<gene>
    <name evidence="3" type="ORF">SNAT2548_LOCUS23634</name>
</gene>
<dbReference type="OrthoDB" id="448240at2759"/>
<dbReference type="EMBL" id="CAJNDS010002328">
    <property type="protein sequence ID" value="CAE7435123.1"/>
    <property type="molecule type" value="Genomic_DNA"/>
</dbReference>
<evidence type="ECO:0000313" key="3">
    <source>
        <dbReference type="EMBL" id="CAE7435123.1"/>
    </source>
</evidence>
<evidence type="ECO:0000313" key="4">
    <source>
        <dbReference type="Proteomes" id="UP000604046"/>
    </source>
</evidence>
<proteinExistence type="predicted"/>
<feature type="compositionally biased region" description="Basic and acidic residues" evidence="1">
    <location>
        <begin position="157"/>
        <end position="175"/>
    </location>
</feature>
<reference evidence="3" key="1">
    <citation type="submission" date="2021-02" db="EMBL/GenBank/DDBJ databases">
        <authorList>
            <person name="Dougan E. K."/>
            <person name="Rhodes N."/>
            <person name="Thang M."/>
            <person name="Chan C."/>
        </authorList>
    </citation>
    <scope>NUCLEOTIDE SEQUENCE</scope>
</reference>
<dbReference type="Proteomes" id="UP000604046">
    <property type="component" value="Unassembled WGS sequence"/>
</dbReference>
<protein>
    <recommendedName>
        <fullName evidence="2">Peptidase S74 domain-containing protein</fullName>
    </recommendedName>
</protein>
<accession>A0A812REB0</accession>
<comment type="caution">
    <text evidence="3">The sequence shown here is derived from an EMBL/GenBank/DDBJ whole genome shotgun (WGS) entry which is preliminary data.</text>
</comment>
<evidence type="ECO:0000256" key="1">
    <source>
        <dbReference type="SAM" id="MobiDB-lite"/>
    </source>
</evidence>
<evidence type="ECO:0000259" key="2">
    <source>
        <dbReference type="PROSITE" id="PS51688"/>
    </source>
</evidence>
<dbReference type="PROSITE" id="PS51688">
    <property type="entry name" value="ICA"/>
    <property type="match status" value="1"/>
</dbReference>
<dbReference type="InterPro" id="IPR030392">
    <property type="entry name" value="S74_ICA"/>
</dbReference>
<keyword evidence="4" id="KW-1185">Reference proteome</keyword>
<feature type="domain" description="Peptidase S74" evidence="2">
    <location>
        <begin position="724"/>
        <end position="823"/>
    </location>
</feature>
<name>A0A812REB0_9DINO</name>
<organism evidence="3 4">
    <name type="scientific">Symbiodinium natans</name>
    <dbReference type="NCBI Taxonomy" id="878477"/>
    <lineage>
        <taxon>Eukaryota</taxon>
        <taxon>Sar</taxon>
        <taxon>Alveolata</taxon>
        <taxon>Dinophyceae</taxon>
        <taxon>Suessiales</taxon>
        <taxon>Symbiodiniaceae</taxon>
        <taxon>Symbiodinium</taxon>
    </lineage>
</organism>